<organism evidence="8 9">
    <name type="scientific">Alicyclobacillus macrosporangiidus</name>
    <dbReference type="NCBI Taxonomy" id="392015"/>
    <lineage>
        <taxon>Bacteria</taxon>
        <taxon>Bacillati</taxon>
        <taxon>Bacillota</taxon>
        <taxon>Bacilli</taxon>
        <taxon>Bacillales</taxon>
        <taxon>Alicyclobacillaceae</taxon>
        <taxon>Alicyclobacillus</taxon>
    </lineage>
</organism>
<dbReference type="InterPro" id="IPR000711">
    <property type="entry name" value="ATPase_OSCP/dsu"/>
</dbReference>
<evidence type="ECO:0000256" key="7">
    <source>
        <dbReference type="HAMAP-Rule" id="MF_01416"/>
    </source>
</evidence>
<evidence type="ECO:0000313" key="8">
    <source>
        <dbReference type="EMBL" id="SFU65038.1"/>
    </source>
</evidence>
<proteinExistence type="inferred from homology"/>
<name>A0A1I7HWG1_9BACL</name>
<dbReference type="Proteomes" id="UP000183508">
    <property type="component" value="Unassembled WGS sequence"/>
</dbReference>
<comment type="subcellular location">
    <subcellularLocation>
        <location evidence="7">Cell membrane</location>
        <topology evidence="7">Peripheral membrane protein</topology>
    </subcellularLocation>
    <subcellularLocation>
        <location evidence="1">Membrane</location>
    </subcellularLocation>
</comment>
<evidence type="ECO:0000256" key="6">
    <source>
        <dbReference type="ARBA" id="ARBA00023310"/>
    </source>
</evidence>
<evidence type="ECO:0000256" key="3">
    <source>
        <dbReference type="ARBA" id="ARBA00022781"/>
    </source>
</evidence>
<dbReference type="PRINTS" id="PR00125">
    <property type="entry name" value="ATPASEDELTA"/>
</dbReference>
<keyword evidence="3 7" id="KW-0375">Hydrogen ion transport</keyword>
<dbReference type="STRING" id="392015.SAMN05421543_105139"/>
<dbReference type="GO" id="GO:0046933">
    <property type="term" value="F:proton-transporting ATP synthase activity, rotational mechanism"/>
    <property type="evidence" value="ECO:0007669"/>
    <property type="project" value="UniProtKB-UniRule"/>
</dbReference>
<dbReference type="RefSeq" id="WP_074950686.1">
    <property type="nucleotide sequence ID" value="NZ_FPBV01000005.1"/>
</dbReference>
<keyword evidence="9" id="KW-1185">Reference proteome</keyword>
<sequence length="184" mass="20045">MSTVVARRYTRGLFSYASEHGLVQDADRGLNAVAEALRQAPKFKALLEHPLISPDEKVAMVEKVFGQAVHPLVLRFLTLLIRRGRADQVLAVAESFHALAEEAEGLLSVGVETAFPLQESEVAELERRLGAALNKRVRAVVNVNQNLLAGLRIHVGHRVIDASLVGAVGQFARELAERSARRGA</sequence>
<reference evidence="9" key="1">
    <citation type="submission" date="2016-10" db="EMBL/GenBank/DDBJ databases">
        <authorList>
            <person name="Varghese N."/>
        </authorList>
    </citation>
    <scope>NUCLEOTIDE SEQUENCE [LARGE SCALE GENOMIC DNA]</scope>
    <source>
        <strain evidence="9">DSM 17980</strain>
    </source>
</reference>
<dbReference type="GO" id="GO:0005886">
    <property type="term" value="C:plasma membrane"/>
    <property type="evidence" value="ECO:0007669"/>
    <property type="project" value="UniProtKB-SubCell"/>
</dbReference>
<evidence type="ECO:0000256" key="4">
    <source>
        <dbReference type="ARBA" id="ARBA00023065"/>
    </source>
</evidence>
<keyword evidence="7" id="KW-0139">CF(1)</keyword>
<evidence type="ECO:0000256" key="1">
    <source>
        <dbReference type="ARBA" id="ARBA00004370"/>
    </source>
</evidence>
<evidence type="ECO:0000256" key="2">
    <source>
        <dbReference type="ARBA" id="ARBA00022448"/>
    </source>
</evidence>
<dbReference type="NCBIfam" id="TIGR01145">
    <property type="entry name" value="ATP_synt_delta"/>
    <property type="match status" value="1"/>
</dbReference>
<comment type="similarity">
    <text evidence="7">Belongs to the ATPase delta chain family.</text>
</comment>
<gene>
    <name evidence="7" type="primary">atpH</name>
    <name evidence="8" type="ORF">SAMN05421543_105139</name>
</gene>
<dbReference type="HAMAP" id="MF_01416">
    <property type="entry name" value="ATP_synth_delta_bact"/>
    <property type="match status" value="1"/>
</dbReference>
<keyword evidence="2 7" id="KW-0813">Transport</keyword>
<accession>A0A1I7HWG1</accession>
<evidence type="ECO:0000256" key="5">
    <source>
        <dbReference type="ARBA" id="ARBA00023136"/>
    </source>
</evidence>
<dbReference type="OrthoDB" id="9802471at2"/>
<keyword evidence="4 7" id="KW-0406">Ion transport</keyword>
<keyword evidence="6 7" id="KW-0066">ATP synthesis</keyword>
<keyword evidence="5 7" id="KW-0472">Membrane</keyword>
<dbReference type="GO" id="GO:0045259">
    <property type="term" value="C:proton-transporting ATP synthase complex"/>
    <property type="evidence" value="ECO:0007669"/>
    <property type="project" value="UniProtKB-KW"/>
</dbReference>
<dbReference type="Pfam" id="PF00213">
    <property type="entry name" value="OSCP"/>
    <property type="match status" value="1"/>
</dbReference>
<comment type="function">
    <text evidence="7">This protein is part of the stalk that links CF(0) to CF(1). It either transmits conformational changes from CF(0) to CF(1) or is implicated in proton conduction.</text>
</comment>
<dbReference type="AlphaFoldDB" id="A0A1I7HWG1"/>
<protein>
    <recommendedName>
        <fullName evidence="7">ATP synthase subunit delta</fullName>
    </recommendedName>
    <alternativeName>
        <fullName evidence="7">ATP synthase F(1) sector subunit delta</fullName>
    </alternativeName>
    <alternativeName>
        <fullName evidence="7">F-type ATPase subunit delta</fullName>
        <shortName evidence="7">F-ATPase subunit delta</shortName>
    </alternativeName>
</protein>
<dbReference type="PANTHER" id="PTHR11910">
    <property type="entry name" value="ATP SYNTHASE DELTA CHAIN"/>
    <property type="match status" value="1"/>
</dbReference>
<dbReference type="InterPro" id="IPR026015">
    <property type="entry name" value="ATP_synth_OSCP/delta_N_sf"/>
</dbReference>
<keyword evidence="7" id="KW-1003">Cell membrane</keyword>
<dbReference type="eggNOG" id="COG0712">
    <property type="taxonomic scope" value="Bacteria"/>
</dbReference>
<dbReference type="SUPFAM" id="SSF47928">
    <property type="entry name" value="N-terminal domain of the delta subunit of the F1F0-ATP synthase"/>
    <property type="match status" value="1"/>
</dbReference>
<comment type="function">
    <text evidence="7">F(1)F(0) ATP synthase produces ATP from ADP in the presence of a proton or sodium gradient. F-type ATPases consist of two structural domains, F(1) containing the extramembraneous catalytic core and F(0) containing the membrane proton channel, linked together by a central stalk and a peripheral stalk. During catalysis, ATP synthesis in the catalytic domain of F(1) is coupled via a rotary mechanism of the central stalk subunits to proton translocation.</text>
</comment>
<dbReference type="Gene3D" id="1.10.520.20">
    <property type="entry name" value="N-terminal domain of the delta subunit of the F1F0-ATP synthase"/>
    <property type="match status" value="1"/>
</dbReference>
<evidence type="ECO:0000313" key="9">
    <source>
        <dbReference type="Proteomes" id="UP000183508"/>
    </source>
</evidence>
<dbReference type="EMBL" id="FPBV01000005">
    <property type="protein sequence ID" value="SFU65038.1"/>
    <property type="molecule type" value="Genomic_DNA"/>
</dbReference>